<dbReference type="InterPro" id="IPR044847">
    <property type="entry name" value="KAN_fam"/>
</dbReference>
<dbReference type="GO" id="GO:0010158">
    <property type="term" value="P:abaxial cell fate specification"/>
    <property type="evidence" value="ECO:0007669"/>
    <property type="project" value="InterPro"/>
</dbReference>
<organism evidence="3 4">
    <name type="scientific">Cannabis sativa</name>
    <name type="common">Hemp</name>
    <name type="synonym">Marijuana</name>
    <dbReference type="NCBI Taxonomy" id="3483"/>
    <lineage>
        <taxon>Eukaryota</taxon>
        <taxon>Viridiplantae</taxon>
        <taxon>Streptophyta</taxon>
        <taxon>Embryophyta</taxon>
        <taxon>Tracheophyta</taxon>
        <taxon>Spermatophyta</taxon>
        <taxon>Magnoliopsida</taxon>
        <taxon>eudicotyledons</taxon>
        <taxon>Gunneridae</taxon>
        <taxon>Pentapetalae</taxon>
        <taxon>rosids</taxon>
        <taxon>fabids</taxon>
        <taxon>Rosales</taxon>
        <taxon>Cannabaceae</taxon>
        <taxon>Cannabis</taxon>
    </lineage>
</organism>
<dbReference type="PANTHER" id="PTHR31496">
    <property type="entry name" value="TRANSCRIPTION FACTOR KAN2-RELATED"/>
    <property type="match status" value="1"/>
</dbReference>
<dbReference type="Proteomes" id="UP000525078">
    <property type="component" value="Unassembled WGS sequence"/>
</dbReference>
<dbReference type="GO" id="GO:0005634">
    <property type="term" value="C:nucleus"/>
    <property type="evidence" value="ECO:0007669"/>
    <property type="project" value="UniProtKB-SubCell"/>
</dbReference>
<comment type="caution">
    <text evidence="3">The sequence shown here is derived from an EMBL/GenBank/DDBJ whole genome shotgun (WGS) entry which is preliminary data.</text>
</comment>
<dbReference type="GO" id="GO:0000976">
    <property type="term" value="F:transcription cis-regulatory region binding"/>
    <property type="evidence" value="ECO:0007669"/>
    <property type="project" value="InterPro"/>
</dbReference>
<sequence>MPHNHNKGSSLSEENYKLCLNNYNYNYNNIPDLSLQIHLPNTQNDTESSQRSPFDIWRKNQAVSPQTKTEELEDKRSHEIVRTTDTELSLSTTTENHRHHHHHQPWIRRIDNFPSRSERKQSSSSSSPTRFSSDNHQMKTIKGIPIYNNNNTPSDQLRLRSDGAVCFGGGYSKLYYSHQQIPPYPNLLPISLPSSRVYNPSMENRVHHHNHNQFGNNSKRNMRAPRMRWTTSLHSRFVHAVQLLGGHEMRKG</sequence>
<feature type="compositionally biased region" description="Low complexity" evidence="2">
    <location>
        <begin position="122"/>
        <end position="132"/>
    </location>
</feature>
<dbReference type="AlphaFoldDB" id="A0A7J6FV00"/>
<feature type="region of interest" description="Disordered" evidence="2">
    <location>
        <begin position="42"/>
        <end position="136"/>
    </location>
</feature>
<protein>
    <submittedName>
        <fullName evidence="3">Uncharacterized protein</fullName>
    </submittedName>
</protein>
<accession>A0A7J6FV00</accession>
<proteinExistence type="predicted"/>
<reference evidence="3 4" key="1">
    <citation type="journal article" date="2020" name="bioRxiv">
        <title>Sequence and annotation of 42 cannabis genomes reveals extensive copy number variation in cannabinoid synthesis and pathogen resistance genes.</title>
        <authorList>
            <person name="Mckernan K.J."/>
            <person name="Helbert Y."/>
            <person name="Kane L.T."/>
            <person name="Ebling H."/>
            <person name="Zhang L."/>
            <person name="Liu B."/>
            <person name="Eaton Z."/>
            <person name="Mclaughlin S."/>
            <person name="Kingan S."/>
            <person name="Baybayan P."/>
            <person name="Concepcion G."/>
            <person name="Jordan M."/>
            <person name="Riva A."/>
            <person name="Barbazuk W."/>
            <person name="Harkins T."/>
        </authorList>
    </citation>
    <scope>NUCLEOTIDE SEQUENCE [LARGE SCALE GENOMIC DNA]</scope>
    <source>
        <strain evidence="4">cv. Jamaican Lion 4</strain>
        <tissue evidence="3">Leaf</tissue>
    </source>
</reference>
<feature type="compositionally biased region" description="Basic residues" evidence="2">
    <location>
        <begin position="97"/>
        <end position="106"/>
    </location>
</feature>
<dbReference type="PANTHER" id="PTHR31496:SF3">
    <property type="entry name" value="TRANSCRIPTION REPRESSOR KAN1"/>
    <property type="match status" value="1"/>
</dbReference>
<evidence type="ECO:0000256" key="2">
    <source>
        <dbReference type="SAM" id="MobiDB-lite"/>
    </source>
</evidence>
<dbReference type="Gene3D" id="1.10.10.60">
    <property type="entry name" value="Homeodomain-like"/>
    <property type="match status" value="1"/>
</dbReference>
<evidence type="ECO:0000256" key="1">
    <source>
        <dbReference type="ARBA" id="ARBA00004123"/>
    </source>
</evidence>
<dbReference type="EMBL" id="JAATIP010000099">
    <property type="protein sequence ID" value="KAF4373519.1"/>
    <property type="molecule type" value="Genomic_DNA"/>
</dbReference>
<feature type="compositionally biased region" description="Basic and acidic residues" evidence="2">
    <location>
        <begin position="108"/>
        <end position="121"/>
    </location>
</feature>
<evidence type="ECO:0000313" key="3">
    <source>
        <dbReference type="EMBL" id="KAF4373519.1"/>
    </source>
</evidence>
<dbReference type="GO" id="GO:0006355">
    <property type="term" value="P:regulation of DNA-templated transcription"/>
    <property type="evidence" value="ECO:0007669"/>
    <property type="project" value="InterPro"/>
</dbReference>
<feature type="compositionally biased region" description="Polar residues" evidence="2">
    <location>
        <begin position="42"/>
        <end position="52"/>
    </location>
</feature>
<comment type="subcellular location">
    <subcellularLocation>
        <location evidence="1">Nucleus</location>
    </subcellularLocation>
</comment>
<feature type="compositionally biased region" description="Basic and acidic residues" evidence="2">
    <location>
        <begin position="68"/>
        <end position="85"/>
    </location>
</feature>
<name>A0A7J6FV00_CANSA</name>
<gene>
    <name evidence="3" type="ORF">F8388_025213</name>
</gene>
<evidence type="ECO:0000313" key="4">
    <source>
        <dbReference type="Proteomes" id="UP000525078"/>
    </source>
</evidence>